<comment type="caution">
    <text evidence="2">The sequence shown here is derived from an EMBL/GenBank/DDBJ whole genome shotgun (WGS) entry which is preliminary data.</text>
</comment>
<organism evidence="2 3">
    <name type="scientific">Marmota monax</name>
    <name type="common">Woodchuck</name>
    <dbReference type="NCBI Taxonomy" id="9995"/>
    <lineage>
        <taxon>Eukaryota</taxon>
        <taxon>Metazoa</taxon>
        <taxon>Chordata</taxon>
        <taxon>Craniata</taxon>
        <taxon>Vertebrata</taxon>
        <taxon>Euteleostomi</taxon>
        <taxon>Mammalia</taxon>
        <taxon>Eutheria</taxon>
        <taxon>Euarchontoglires</taxon>
        <taxon>Glires</taxon>
        <taxon>Rodentia</taxon>
        <taxon>Sciuromorpha</taxon>
        <taxon>Sciuridae</taxon>
        <taxon>Xerinae</taxon>
        <taxon>Marmotini</taxon>
        <taxon>Marmota</taxon>
    </lineage>
</organism>
<protein>
    <submittedName>
        <fullName evidence="2">Uncharacterized protein</fullName>
    </submittedName>
</protein>
<feature type="region of interest" description="Disordered" evidence="1">
    <location>
        <begin position="1"/>
        <end position="21"/>
    </location>
</feature>
<dbReference type="EMBL" id="CABDUW010000542">
    <property type="protein sequence ID" value="VTJ71161.1"/>
    <property type="molecule type" value="Genomic_DNA"/>
</dbReference>
<name>A0A5E4BQ90_MARMO</name>
<accession>A0A5E4BQ90</accession>
<evidence type="ECO:0000313" key="2">
    <source>
        <dbReference type="EMBL" id="VTJ71161.1"/>
    </source>
</evidence>
<reference evidence="2" key="1">
    <citation type="submission" date="2019-04" db="EMBL/GenBank/DDBJ databases">
        <authorList>
            <person name="Alioto T."/>
            <person name="Alioto T."/>
        </authorList>
    </citation>
    <scope>NUCLEOTIDE SEQUENCE [LARGE SCALE GENOMIC DNA]</scope>
</reference>
<keyword evidence="3" id="KW-1185">Reference proteome</keyword>
<dbReference type="Proteomes" id="UP000335636">
    <property type="component" value="Unassembled WGS sequence"/>
</dbReference>
<evidence type="ECO:0000313" key="3">
    <source>
        <dbReference type="Proteomes" id="UP000335636"/>
    </source>
</evidence>
<sequence length="90" mass="9884">MTPGNTPGCPRPIGFHPENNIAAPHNRVHLSAAAATVSRPARAFPARPDDVTRRPANPTALRRRQRPSGQPRWPAHSPLSAFLLEQSRRV</sequence>
<evidence type="ECO:0000256" key="1">
    <source>
        <dbReference type="SAM" id="MobiDB-lite"/>
    </source>
</evidence>
<gene>
    <name evidence="2" type="ORF">MONAX_5E027394</name>
</gene>
<dbReference type="AlphaFoldDB" id="A0A5E4BQ90"/>
<feature type="compositionally biased region" description="Low complexity" evidence="1">
    <location>
        <begin position="34"/>
        <end position="43"/>
    </location>
</feature>
<feature type="region of interest" description="Disordered" evidence="1">
    <location>
        <begin position="34"/>
        <end position="90"/>
    </location>
</feature>
<proteinExistence type="predicted"/>